<protein>
    <recommendedName>
        <fullName evidence="4">Cell wall protein PhiA</fullName>
    </recommendedName>
</protein>
<dbReference type="OrthoDB" id="4093325at2759"/>
<gene>
    <name evidence="2" type="ORF">APUU_61435A</name>
</gene>
<evidence type="ECO:0000313" key="3">
    <source>
        <dbReference type="Proteomes" id="UP000654913"/>
    </source>
</evidence>
<dbReference type="AlphaFoldDB" id="A0A7R7XV97"/>
<sequence length="182" mass="18633">MKFNSLAVAASMALTASAQPTATPETFGLIAIHSGSGVQNSGFNAAKGSLFAGLSGQNATCEGSDDGFATFYIKDEALFLYGPSGSTQQAYVDRSGMGQGKLGYTTGDEPGPRNGERTGWAIDKSNHLQFDGSSLIACPNSIGGAYSIWVSAGVTNPGGNENCVGVAARVEKSDKPVPCTYS</sequence>
<proteinExistence type="predicted"/>
<evidence type="ECO:0000256" key="1">
    <source>
        <dbReference type="SAM" id="SignalP"/>
    </source>
</evidence>
<evidence type="ECO:0008006" key="4">
    <source>
        <dbReference type="Google" id="ProtNLM"/>
    </source>
</evidence>
<accession>A0A7R7XV97</accession>
<reference evidence="2" key="1">
    <citation type="submission" date="2021-01" db="EMBL/GenBank/DDBJ databases">
        <authorList>
            <consortium name="Aspergillus puulaauensis MK2 genome sequencing consortium"/>
            <person name="Kazuki M."/>
            <person name="Futagami T."/>
        </authorList>
    </citation>
    <scope>NUCLEOTIDE SEQUENCE</scope>
    <source>
        <strain evidence="2">MK2</strain>
    </source>
</reference>
<reference evidence="2" key="2">
    <citation type="submission" date="2021-02" db="EMBL/GenBank/DDBJ databases">
        <title>Aspergillus puulaauensis MK2 genome sequence.</title>
        <authorList>
            <person name="Futagami T."/>
            <person name="Mori K."/>
            <person name="Kadooka C."/>
            <person name="Tanaka T."/>
        </authorList>
    </citation>
    <scope>NUCLEOTIDE SEQUENCE</scope>
    <source>
        <strain evidence="2">MK2</strain>
    </source>
</reference>
<dbReference type="GeneID" id="64978384"/>
<dbReference type="EMBL" id="AP024448">
    <property type="protein sequence ID" value="BCS28387.1"/>
    <property type="molecule type" value="Genomic_DNA"/>
</dbReference>
<feature type="chain" id="PRO_5030783097" description="Cell wall protein PhiA" evidence="1">
    <location>
        <begin position="19"/>
        <end position="182"/>
    </location>
</feature>
<dbReference type="KEGG" id="apuu:APUU_61435A"/>
<keyword evidence="1" id="KW-0732">Signal</keyword>
<dbReference type="RefSeq" id="XP_041560573.1">
    <property type="nucleotide sequence ID" value="XM_041694777.1"/>
</dbReference>
<organism evidence="2 3">
    <name type="scientific">Aspergillus puulaauensis</name>
    <dbReference type="NCBI Taxonomy" id="1220207"/>
    <lineage>
        <taxon>Eukaryota</taxon>
        <taxon>Fungi</taxon>
        <taxon>Dikarya</taxon>
        <taxon>Ascomycota</taxon>
        <taxon>Pezizomycotina</taxon>
        <taxon>Eurotiomycetes</taxon>
        <taxon>Eurotiomycetidae</taxon>
        <taxon>Eurotiales</taxon>
        <taxon>Aspergillaceae</taxon>
        <taxon>Aspergillus</taxon>
    </lineage>
</organism>
<evidence type="ECO:0000313" key="2">
    <source>
        <dbReference type="EMBL" id="BCS28387.1"/>
    </source>
</evidence>
<keyword evidence="3" id="KW-1185">Reference proteome</keyword>
<name>A0A7R7XV97_9EURO</name>
<dbReference type="Proteomes" id="UP000654913">
    <property type="component" value="Chromosome 6"/>
</dbReference>
<feature type="signal peptide" evidence="1">
    <location>
        <begin position="1"/>
        <end position="18"/>
    </location>
</feature>